<feature type="chain" id="PRO_5025400440" evidence="2">
    <location>
        <begin position="26"/>
        <end position="83"/>
    </location>
</feature>
<name>A0A679JAM1_9HYPH</name>
<reference evidence="3" key="1">
    <citation type="submission" date="2019-12" db="EMBL/GenBank/DDBJ databases">
        <authorList>
            <person name="Cremers G."/>
        </authorList>
    </citation>
    <scope>NUCLEOTIDE SEQUENCE</scope>
    <source>
        <strain evidence="3">Mbul2</strain>
        <plasmid evidence="3">1</plasmid>
    </source>
</reference>
<dbReference type="RefSeq" id="WP_339158797.1">
    <property type="nucleotide sequence ID" value="NZ_LR743510.1"/>
</dbReference>
<proteinExistence type="predicted"/>
<organism evidence="3">
    <name type="scientific">Methylobacterium bullatum</name>
    <dbReference type="NCBI Taxonomy" id="570505"/>
    <lineage>
        <taxon>Bacteria</taxon>
        <taxon>Pseudomonadati</taxon>
        <taxon>Pseudomonadota</taxon>
        <taxon>Alphaproteobacteria</taxon>
        <taxon>Hyphomicrobiales</taxon>
        <taxon>Methylobacteriaceae</taxon>
        <taxon>Methylobacterium</taxon>
    </lineage>
</organism>
<evidence type="ECO:0000256" key="1">
    <source>
        <dbReference type="SAM" id="MobiDB-lite"/>
    </source>
</evidence>
<dbReference type="EMBL" id="LR743510">
    <property type="protein sequence ID" value="CAA2136558.1"/>
    <property type="molecule type" value="Genomic_DNA"/>
</dbReference>
<protein>
    <submittedName>
        <fullName evidence="3">Uncharacterized protein</fullName>
    </submittedName>
</protein>
<feature type="signal peptide" evidence="2">
    <location>
        <begin position="1"/>
        <end position="25"/>
    </location>
</feature>
<evidence type="ECO:0000256" key="2">
    <source>
        <dbReference type="SAM" id="SignalP"/>
    </source>
</evidence>
<accession>A0A679JAM1</accession>
<gene>
    <name evidence="3" type="ORF">MBLL_00226</name>
</gene>
<keyword evidence="2" id="KW-0732">Signal</keyword>
<sequence>MRTRSLSVLSLAALAGGLALSPAMAQSPGTRSLNETNDRLSRQSEIRGVRHQQQFENNQIRMQMQRNEITRPTPIGPGIAPRR</sequence>
<keyword evidence="3" id="KW-0614">Plasmid</keyword>
<dbReference type="AlphaFoldDB" id="A0A679JAM1"/>
<evidence type="ECO:0000313" key="3">
    <source>
        <dbReference type="EMBL" id="CAA2136558.1"/>
    </source>
</evidence>
<feature type="region of interest" description="Disordered" evidence="1">
    <location>
        <begin position="22"/>
        <end position="41"/>
    </location>
</feature>
<geneLocation type="plasmid" evidence="3">
    <name>1</name>
</geneLocation>